<organism evidence="2 3">
    <name type="scientific">Candidatus Electrothrix marina</name>
    <dbReference type="NCBI Taxonomy" id="1859130"/>
    <lineage>
        <taxon>Bacteria</taxon>
        <taxon>Pseudomonadati</taxon>
        <taxon>Thermodesulfobacteriota</taxon>
        <taxon>Desulfobulbia</taxon>
        <taxon>Desulfobulbales</taxon>
        <taxon>Desulfobulbaceae</taxon>
        <taxon>Candidatus Electrothrix</taxon>
    </lineage>
</organism>
<dbReference type="Pfam" id="PF03781">
    <property type="entry name" value="FGE-sulfatase"/>
    <property type="match status" value="1"/>
</dbReference>
<dbReference type="Gene3D" id="3.90.1580.10">
    <property type="entry name" value="paralog of FGE (formylglycine-generating enzyme)"/>
    <property type="match status" value="1"/>
</dbReference>
<evidence type="ECO:0000313" key="3">
    <source>
        <dbReference type="Proteomes" id="UP000288892"/>
    </source>
</evidence>
<keyword evidence="3" id="KW-1185">Reference proteome</keyword>
<dbReference type="Proteomes" id="UP000288892">
    <property type="component" value="Unassembled WGS sequence"/>
</dbReference>
<accession>A0A444JEG6</accession>
<dbReference type="InterPro" id="IPR051043">
    <property type="entry name" value="Sulfatase_Mod_Factor_Kinase"/>
</dbReference>
<dbReference type="InterPro" id="IPR005532">
    <property type="entry name" value="SUMF_dom"/>
</dbReference>
<gene>
    <name evidence="2" type="ORF">VU01_11293</name>
</gene>
<dbReference type="InterPro" id="IPR016187">
    <property type="entry name" value="CTDL_fold"/>
</dbReference>
<comment type="caution">
    <text evidence="2">The sequence shown here is derived from an EMBL/GenBank/DDBJ whole genome shotgun (WGS) entry which is preliminary data.</text>
</comment>
<dbReference type="SUPFAM" id="SSF56436">
    <property type="entry name" value="C-type lectin-like"/>
    <property type="match status" value="1"/>
</dbReference>
<feature type="domain" description="Sulfatase-modifying factor enzyme-like" evidence="1">
    <location>
        <begin position="1"/>
        <end position="212"/>
    </location>
</feature>
<dbReference type="AlphaFoldDB" id="A0A444JEG6"/>
<dbReference type="GO" id="GO:0120147">
    <property type="term" value="F:formylglycine-generating oxidase activity"/>
    <property type="evidence" value="ECO:0007669"/>
    <property type="project" value="TreeGrafter"/>
</dbReference>
<sequence length="217" mass="24715">MGDIEGDGAADSRPVHEVELDNFALSRYPITFEEYDLYCIATGNHKPSDNGWGRGRRPVVDVSWQDANNYCDWLSMVTGRPYRLPTEAEWEYGCRAGTDTVFFFGNDARFLHEYAWYAENAGSTTHPVGQKKANSWGLYDLYGNVWEWCADSYKKDYYTELPMNNPSGAEQGGVGRVLRGGSWDSGEHFIRSSFRFRLSPGLRIIRVGFRVAQGYQE</sequence>
<dbReference type="PANTHER" id="PTHR23150">
    <property type="entry name" value="SULFATASE MODIFYING FACTOR 1, 2"/>
    <property type="match status" value="1"/>
</dbReference>
<protein>
    <submittedName>
        <fullName evidence="2">Formylglycine-generating enzyme, required for sulfatase activity, contains SUMF1/FGE domain</fullName>
    </submittedName>
</protein>
<evidence type="ECO:0000313" key="2">
    <source>
        <dbReference type="EMBL" id="RWX51479.1"/>
    </source>
</evidence>
<reference evidence="2 3" key="1">
    <citation type="submission" date="2017-01" db="EMBL/GenBank/DDBJ databases">
        <title>The cable genome- insights into the physiology and evolution of filamentous bacteria capable of sulfide oxidation via long distance electron transfer.</title>
        <authorList>
            <person name="Schreiber L."/>
            <person name="Bjerg J.T."/>
            <person name="Boggild A."/>
            <person name="Van De Vossenberg J."/>
            <person name="Meysman F."/>
            <person name="Nielsen L.P."/>
            <person name="Schramm A."/>
            <person name="Kjeldsen K.U."/>
        </authorList>
    </citation>
    <scope>NUCLEOTIDE SEQUENCE [LARGE SCALE GENOMIC DNA]</scope>
    <source>
        <strain evidence="2">A5</strain>
    </source>
</reference>
<name>A0A444JEG6_9BACT</name>
<proteinExistence type="predicted"/>
<evidence type="ECO:0000259" key="1">
    <source>
        <dbReference type="Pfam" id="PF03781"/>
    </source>
</evidence>
<dbReference type="EMBL" id="MTKS01000129">
    <property type="protein sequence ID" value="RWX51479.1"/>
    <property type="molecule type" value="Genomic_DNA"/>
</dbReference>
<dbReference type="PANTHER" id="PTHR23150:SF19">
    <property type="entry name" value="FORMYLGLYCINE-GENERATING ENZYME"/>
    <property type="match status" value="1"/>
</dbReference>
<dbReference type="InterPro" id="IPR042095">
    <property type="entry name" value="SUMF_sf"/>
</dbReference>